<feature type="domain" description="Xylanolytic transcriptional activator regulatory" evidence="8">
    <location>
        <begin position="350"/>
        <end position="424"/>
    </location>
</feature>
<evidence type="ECO:0000256" key="3">
    <source>
        <dbReference type="ARBA" id="ARBA00023015"/>
    </source>
</evidence>
<evidence type="ECO:0000256" key="6">
    <source>
        <dbReference type="ARBA" id="ARBA00023242"/>
    </source>
</evidence>
<dbReference type="Proteomes" id="UP001595075">
    <property type="component" value="Unassembled WGS sequence"/>
</dbReference>
<evidence type="ECO:0000256" key="2">
    <source>
        <dbReference type="ARBA" id="ARBA00022833"/>
    </source>
</evidence>
<reference evidence="9 10" key="1">
    <citation type="journal article" date="2024" name="Commun. Biol.">
        <title>Comparative genomic analysis of thermophilic fungi reveals convergent evolutionary adaptations and gene losses.</title>
        <authorList>
            <person name="Steindorff A.S."/>
            <person name="Aguilar-Pontes M.V."/>
            <person name="Robinson A.J."/>
            <person name="Andreopoulos B."/>
            <person name="LaButti K."/>
            <person name="Kuo A."/>
            <person name="Mondo S."/>
            <person name="Riley R."/>
            <person name="Otillar R."/>
            <person name="Haridas S."/>
            <person name="Lipzen A."/>
            <person name="Grimwood J."/>
            <person name="Schmutz J."/>
            <person name="Clum A."/>
            <person name="Reid I.D."/>
            <person name="Moisan M.C."/>
            <person name="Butler G."/>
            <person name="Nguyen T.T.M."/>
            <person name="Dewar K."/>
            <person name="Conant G."/>
            <person name="Drula E."/>
            <person name="Henrissat B."/>
            <person name="Hansel C."/>
            <person name="Singer S."/>
            <person name="Hutchinson M.I."/>
            <person name="de Vries R.P."/>
            <person name="Natvig D.O."/>
            <person name="Powell A.J."/>
            <person name="Tsang A."/>
            <person name="Grigoriev I.V."/>
        </authorList>
    </citation>
    <scope>NUCLEOTIDE SEQUENCE [LARGE SCALE GENOMIC DNA]</scope>
    <source>
        <strain evidence="9 10">CBS 494.80</strain>
    </source>
</reference>
<accession>A0ABR4CLU7</accession>
<sequence length="715" mass="79294">MSASIEQEYCMAYRSSYVQTVHIHQVPGPLILIRPTDIKWSDNPADADGRLYPVLNVVVGRSSVIEQPRPVKSFALNPTLQQLGTAVPQNHNLDSLPVSENALSSRPGDASSPNTLDLLQRIRKLEEASTSSPTRELSESGFQGTEVTLNKTRMLGSSHRLGWSGEFANIWQCYEEAIGTGDGITFQDMETKPLIAEMGELLHKCKLIARTLKVGRPSRSLAGNDILTNVPSRDIADAMAHLYFESFESTHRILHVPSFWAEYQRYWDNPDSVPNGSRLKILLVIGIGYSLSDRIDANDEFRNTVHQWIHSATFWLSGPLEKDRLSITGIQVHCLALLARQVFSVGGDLVWISTGSLVNTAMQIGLHRDPKTLPAISILQAEVRRRLWATVLELVMQASLDTAMPPRLSVDDFDTAAPSNLNDDEIGEAATPIQPHPRDTFTMTSMQLLLLDSMPTRLRALKLLTSLNSEISYLDVLALSTLITDSTRACTKFMNGSASKNVKPFHRNMIYFLIRRFLIPLHGSFANKARTNPLFQYSLTISLETVLAMGIISPEPDEGFSRLMAIGGGMFREGIRYAGTVICIAYLSQVEDRRQDGTLGRNSNSTNLLRQSMNDLISLSAERIRQGETNVKSHMFLSMALAQADAMEAGNSCEYSNARSAVDSLQFSYSILQMRAAGLSGFDALVLTCGSSFGEQEDYGMDFDLNFFMPDAEFM</sequence>
<dbReference type="Pfam" id="PF04082">
    <property type="entry name" value="Fungal_trans"/>
    <property type="match status" value="1"/>
</dbReference>
<keyword evidence="3" id="KW-0805">Transcription regulation</keyword>
<evidence type="ECO:0000256" key="7">
    <source>
        <dbReference type="SAM" id="MobiDB-lite"/>
    </source>
</evidence>
<keyword evidence="1" id="KW-0479">Metal-binding</keyword>
<evidence type="ECO:0000313" key="9">
    <source>
        <dbReference type="EMBL" id="KAL2070193.1"/>
    </source>
</evidence>
<evidence type="ECO:0000313" key="10">
    <source>
        <dbReference type="Proteomes" id="UP001595075"/>
    </source>
</evidence>
<dbReference type="CDD" id="cd12148">
    <property type="entry name" value="fungal_TF_MHR"/>
    <property type="match status" value="1"/>
</dbReference>
<proteinExistence type="predicted"/>
<keyword evidence="10" id="KW-1185">Reference proteome</keyword>
<comment type="caution">
    <text evidence="9">The sequence shown here is derived from an EMBL/GenBank/DDBJ whole genome shotgun (WGS) entry which is preliminary data.</text>
</comment>
<feature type="region of interest" description="Disordered" evidence="7">
    <location>
        <begin position="91"/>
        <end position="114"/>
    </location>
</feature>
<evidence type="ECO:0000256" key="1">
    <source>
        <dbReference type="ARBA" id="ARBA00022723"/>
    </source>
</evidence>
<dbReference type="InterPro" id="IPR007219">
    <property type="entry name" value="XnlR_reg_dom"/>
</dbReference>
<dbReference type="InterPro" id="IPR051430">
    <property type="entry name" value="Fungal_TF_Env_Response"/>
</dbReference>
<keyword evidence="2" id="KW-0862">Zinc</keyword>
<keyword evidence="5" id="KW-0804">Transcription</keyword>
<dbReference type="PANTHER" id="PTHR31944">
    <property type="entry name" value="HEME-RESPONSIVE ZINC FINGER TRANSCRIPTION FACTOR HAP1"/>
    <property type="match status" value="1"/>
</dbReference>
<evidence type="ECO:0000256" key="5">
    <source>
        <dbReference type="ARBA" id="ARBA00023163"/>
    </source>
</evidence>
<dbReference type="PANTHER" id="PTHR31944:SF129">
    <property type="entry name" value="ASPYRIDONES CLUSTER REGULATOR APDR-RELATED"/>
    <property type="match status" value="1"/>
</dbReference>
<evidence type="ECO:0000256" key="4">
    <source>
        <dbReference type="ARBA" id="ARBA00023125"/>
    </source>
</evidence>
<evidence type="ECO:0000259" key="8">
    <source>
        <dbReference type="SMART" id="SM00906"/>
    </source>
</evidence>
<name>A0ABR4CLU7_9HELO</name>
<organism evidence="9 10">
    <name type="scientific">Oculimacula yallundae</name>
    <dbReference type="NCBI Taxonomy" id="86028"/>
    <lineage>
        <taxon>Eukaryota</taxon>
        <taxon>Fungi</taxon>
        <taxon>Dikarya</taxon>
        <taxon>Ascomycota</taxon>
        <taxon>Pezizomycotina</taxon>
        <taxon>Leotiomycetes</taxon>
        <taxon>Helotiales</taxon>
        <taxon>Ploettnerulaceae</taxon>
        <taxon>Oculimacula</taxon>
    </lineage>
</organism>
<feature type="region of interest" description="Disordered" evidence="7">
    <location>
        <begin position="420"/>
        <end position="439"/>
    </location>
</feature>
<keyword evidence="4" id="KW-0238">DNA-binding</keyword>
<dbReference type="EMBL" id="JAZHXI010000006">
    <property type="protein sequence ID" value="KAL2070193.1"/>
    <property type="molecule type" value="Genomic_DNA"/>
</dbReference>
<protein>
    <recommendedName>
        <fullName evidence="8">Xylanolytic transcriptional activator regulatory domain-containing protein</fullName>
    </recommendedName>
</protein>
<dbReference type="SMART" id="SM00906">
    <property type="entry name" value="Fungal_trans"/>
    <property type="match status" value="1"/>
</dbReference>
<keyword evidence="6" id="KW-0539">Nucleus</keyword>
<gene>
    <name evidence="9" type="ORF">VTL71DRAFT_13219</name>
</gene>